<dbReference type="Proteomes" id="UP000429229">
    <property type="component" value="Unassembled WGS sequence"/>
</dbReference>
<dbReference type="Pfam" id="PF02602">
    <property type="entry name" value="HEM4"/>
    <property type="match status" value="1"/>
</dbReference>
<reference evidence="2 3" key="1">
    <citation type="submission" date="2019-12" db="EMBL/GenBank/DDBJ databases">
        <title>Genomic-based taxomic classification of the family Erythrobacteraceae.</title>
        <authorList>
            <person name="Xu L."/>
        </authorList>
    </citation>
    <scope>NUCLEOTIDE SEQUENCE [LARGE SCALE GENOMIC DNA]</scope>
    <source>
        <strain evidence="2 3">LMG 29519</strain>
    </source>
</reference>
<sequence length="227" mass="23766">MTPLAIIRPQPAAARTASLAQETGFDAHPHPMFELGALDWQVPAGPFDAVLISSANALRFGGDQLAGLVDLPAYVVGERTARQARAAGFDVVAEAPDGIASLVERFASGHTNILRLVGADHIAVEPPEGVHLQAVALYESRALPMPEDLAELLCGPSTVLLHSARAAEHFVEQCTAMGLARLNIALACLSPRIAEAAGRGWRAMAVPDETGDAALLECARPLCQSLG</sequence>
<evidence type="ECO:0000313" key="3">
    <source>
        <dbReference type="Proteomes" id="UP000429229"/>
    </source>
</evidence>
<dbReference type="AlphaFoldDB" id="A0A6I4TXY4"/>
<dbReference type="RefSeq" id="WP_160615194.1">
    <property type="nucleotide sequence ID" value="NZ_WTYR01000001.1"/>
</dbReference>
<dbReference type="GO" id="GO:0004852">
    <property type="term" value="F:uroporphyrinogen-III synthase activity"/>
    <property type="evidence" value="ECO:0007669"/>
    <property type="project" value="InterPro"/>
</dbReference>
<dbReference type="CDD" id="cd06578">
    <property type="entry name" value="HemD"/>
    <property type="match status" value="1"/>
</dbReference>
<dbReference type="InterPro" id="IPR036108">
    <property type="entry name" value="4pyrrol_syn_uPrphyn_synt_sf"/>
</dbReference>
<proteinExistence type="predicted"/>
<gene>
    <name evidence="2" type="ORF">GRI68_00495</name>
</gene>
<dbReference type="EMBL" id="WTYR01000001">
    <property type="protein sequence ID" value="MXP08659.1"/>
    <property type="molecule type" value="Genomic_DNA"/>
</dbReference>
<accession>A0A6I4TXY4</accession>
<organism evidence="2 3">
    <name type="scientific">Alteriqipengyuania halimionae</name>
    <dbReference type="NCBI Taxonomy" id="1926630"/>
    <lineage>
        <taxon>Bacteria</taxon>
        <taxon>Pseudomonadati</taxon>
        <taxon>Pseudomonadota</taxon>
        <taxon>Alphaproteobacteria</taxon>
        <taxon>Sphingomonadales</taxon>
        <taxon>Erythrobacteraceae</taxon>
        <taxon>Alteriqipengyuania</taxon>
    </lineage>
</organism>
<name>A0A6I4TXY4_9SPHN</name>
<dbReference type="Gene3D" id="3.40.50.10090">
    <property type="match status" value="2"/>
</dbReference>
<comment type="caution">
    <text evidence="2">The sequence shown here is derived from an EMBL/GenBank/DDBJ whole genome shotgun (WGS) entry which is preliminary data.</text>
</comment>
<dbReference type="InterPro" id="IPR003754">
    <property type="entry name" value="4pyrrol_synth_uPrphyn_synth"/>
</dbReference>
<evidence type="ECO:0000313" key="2">
    <source>
        <dbReference type="EMBL" id="MXP08659.1"/>
    </source>
</evidence>
<keyword evidence="3" id="KW-1185">Reference proteome</keyword>
<protein>
    <submittedName>
        <fullName evidence="2">Uroporphyrinogen-III synthase</fullName>
    </submittedName>
</protein>
<feature type="domain" description="Tetrapyrrole biosynthesis uroporphyrinogen III synthase" evidence="1">
    <location>
        <begin position="16"/>
        <end position="216"/>
    </location>
</feature>
<dbReference type="OrthoDB" id="7424801at2"/>
<dbReference type="SUPFAM" id="SSF69618">
    <property type="entry name" value="HemD-like"/>
    <property type="match status" value="1"/>
</dbReference>
<evidence type="ECO:0000259" key="1">
    <source>
        <dbReference type="Pfam" id="PF02602"/>
    </source>
</evidence>
<dbReference type="GO" id="GO:0033014">
    <property type="term" value="P:tetrapyrrole biosynthetic process"/>
    <property type="evidence" value="ECO:0007669"/>
    <property type="project" value="InterPro"/>
</dbReference>